<reference evidence="1" key="1">
    <citation type="submission" date="2018-02" db="EMBL/GenBank/DDBJ databases">
        <title>Rhizophora mucronata_Transcriptome.</title>
        <authorList>
            <person name="Meera S.P."/>
            <person name="Sreeshan A."/>
            <person name="Augustine A."/>
        </authorList>
    </citation>
    <scope>NUCLEOTIDE SEQUENCE</scope>
    <source>
        <tissue evidence="1">Leaf</tissue>
    </source>
</reference>
<name>A0A2P2R4D4_RHIMU</name>
<dbReference type="AlphaFoldDB" id="A0A2P2R4D4"/>
<evidence type="ECO:0000313" key="1">
    <source>
        <dbReference type="EMBL" id="MBX73984.1"/>
    </source>
</evidence>
<dbReference type="EMBL" id="GGEC01093500">
    <property type="protein sequence ID" value="MBX73984.1"/>
    <property type="molecule type" value="Transcribed_RNA"/>
</dbReference>
<accession>A0A2P2R4D4</accession>
<protein>
    <submittedName>
        <fullName evidence="1">Uncharacterized protein</fullName>
    </submittedName>
</protein>
<proteinExistence type="predicted"/>
<organism evidence="1">
    <name type="scientific">Rhizophora mucronata</name>
    <name type="common">Asiatic mangrove</name>
    <dbReference type="NCBI Taxonomy" id="61149"/>
    <lineage>
        <taxon>Eukaryota</taxon>
        <taxon>Viridiplantae</taxon>
        <taxon>Streptophyta</taxon>
        <taxon>Embryophyta</taxon>
        <taxon>Tracheophyta</taxon>
        <taxon>Spermatophyta</taxon>
        <taxon>Magnoliopsida</taxon>
        <taxon>eudicotyledons</taxon>
        <taxon>Gunneridae</taxon>
        <taxon>Pentapetalae</taxon>
        <taxon>rosids</taxon>
        <taxon>fabids</taxon>
        <taxon>Malpighiales</taxon>
        <taxon>Rhizophoraceae</taxon>
        <taxon>Rhizophora</taxon>
    </lineage>
</organism>
<sequence>MRWKWEVKCGQCCCYVQIKVYVVLLGLKVAMPLVSHCNSQFVYSNCLAWFFLLRKANGI</sequence>